<dbReference type="EnsemblMetazoa" id="MESCA011190-RA">
    <property type="protein sequence ID" value="MESCA011190-PA"/>
    <property type="gene ID" value="MESCA011190"/>
</dbReference>
<dbReference type="Proteomes" id="UP000015102">
    <property type="component" value="Unassembled WGS sequence"/>
</dbReference>
<reference evidence="4" key="2">
    <citation type="submission" date="2015-06" db="UniProtKB">
        <authorList>
            <consortium name="EnsemblMetazoa"/>
        </authorList>
    </citation>
    <scope>IDENTIFICATION</scope>
</reference>
<keyword evidence="2" id="KW-0325">Glycoprotein</keyword>
<dbReference type="AlphaFoldDB" id="T1H4I1"/>
<evidence type="ECO:0000259" key="3">
    <source>
        <dbReference type="Pfam" id="PF00135"/>
    </source>
</evidence>
<evidence type="ECO:0000256" key="2">
    <source>
        <dbReference type="ARBA" id="ARBA00023180"/>
    </source>
</evidence>
<name>T1H4I1_MEGSC</name>
<dbReference type="InterPro" id="IPR002018">
    <property type="entry name" value="CarbesteraseB"/>
</dbReference>
<dbReference type="Gene3D" id="3.40.50.1820">
    <property type="entry name" value="alpha/beta hydrolase"/>
    <property type="match status" value="1"/>
</dbReference>
<dbReference type="SUPFAM" id="SSF53474">
    <property type="entry name" value="alpha/beta-Hydrolases"/>
    <property type="match status" value="1"/>
</dbReference>
<dbReference type="STRING" id="36166.T1H4I1"/>
<evidence type="ECO:0000256" key="1">
    <source>
        <dbReference type="ARBA" id="ARBA00023157"/>
    </source>
</evidence>
<proteinExistence type="predicted"/>
<evidence type="ECO:0000313" key="5">
    <source>
        <dbReference type="Proteomes" id="UP000015102"/>
    </source>
</evidence>
<sequence>MIYIHGNFLNDGNGLEASPGFLMEKPIVLVSVKYRLGPFGFLSTMTDDIPGNAGVKDVILALEWVQENIKHFGGDPGNVTIFGQVGGAALINVLTMSPLVREGLFHRVIYQSGAALTPLFITSDPFPATQEIAVLAGCPNITNVTDLNDCLIDLTSTDLLKAYNDHLAKNFRSGIGYIGGSQIVIGGPSGVLPLHPGKILAAKTFKTYPTMGGVPKNAGSHIVKNIYVNIFNETIPDDDYYAICNGKEEV</sequence>
<dbReference type="EMBL" id="CAQQ02135840">
    <property type="status" value="NOT_ANNOTATED_CDS"/>
    <property type="molecule type" value="Genomic_DNA"/>
</dbReference>
<dbReference type="PANTHER" id="PTHR43142:SF12">
    <property type="entry name" value="CARBOXYLESTERASE TYPE B DOMAIN-CONTAINING PROTEIN-RELATED"/>
    <property type="match status" value="1"/>
</dbReference>
<protein>
    <recommendedName>
        <fullName evidence="3">Carboxylesterase type B domain-containing protein</fullName>
    </recommendedName>
</protein>
<reference evidence="5" key="1">
    <citation type="submission" date="2013-02" db="EMBL/GenBank/DDBJ databases">
        <authorList>
            <person name="Hughes D."/>
        </authorList>
    </citation>
    <scope>NUCLEOTIDE SEQUENCE</scope>
    <source>
        <strain>Durham</strain>
        <strain evidence="5">NC isolate 2 -- Noor lab</strain>
    </source>
</reference>
<evidence type="ECO:0000313" key="4">
    <source>
        <dbReference type="EnsemblMetazoa" id="MESCA011190-PA"/>
    </source>
</evidence>
<feature type="domain" description="Carboxylesterase type B" evidence="3">
    <location>
        <begin position="1"/>
        <end position="235"/>
    </location>
</feature>
<dbReference type="EMBL" id="CAQQ02135839">
    <property type="status" value="NOT_ANNOTATED_CDS"/>
    <property type="molecule type" value="Genomic_DNA"/>
</dbReference>
<organism evidence="4 5">
    <name type="scientific">Megaselia scalaris</name>
    <name type="common">Humpbacked fly</name>
    <name type="synonym">Phora scalaris</name>
    <dbReference type="NCBI Taxonomy" id="36166"/>
    <lineage>
        <taxon>Eukaryota</taxon>
        <taxon>Metazoa</taxon>
        <taxon>Ecdysozoa</taxon>
        <taxon>Arthropoda</taxon>
        <taxon>Hexapoda</taxon>
        <taxon>Insecta</taxon>
        <taxon>Pterygota</taxon>
        <taxon>Neoptera</taxon>
        <taxon>Endopterygota</taxon>
        <taxon>Diptera</taxon>
        <taxon>Brachycera</taxon>
        <taxon>Muscomorpha</taxon>
        <taxon>Platypezoidea</taxon>
        <taxon>Phoridae</taxon>
        <taxon>Megaseliini</taxon>
        <taxon>Megaselia</taxon>
    </lineage>
</organism>
<dbReference type="PANTHER" id="PTHR43142">
    <property type="entry name" value="CARBOXYLIC ESTER HYDROLASE"/>
    <property type="match status" value="1"/>
</dbReference>
<keyword evidence="1" id="KW-1015">Disulfide bond</keyword>
<dbReference type="Pfam" id="PF00135">
    <property type="entry name" value="COesterase"/>
    <property type="match status" value="1"/>
</dbReference>
<dbReference type="HOGENOM" id="CLU_1112396_0_0_1"/>
<accession>T1H4I1</accession>
<keyword evidence="5" id="KW-1185">Reference proteome</keyword>
<dbReference type="InterPro" id="IPR029058">
    <property type="entry name" value="AB_hydrolase_fold"/>
</dbReference>